<dbReference type="InterPro" id="IPR005119">
    <property type="entry name" value="LysR_subst-bd"/>
</dbReference>
<evidence type="ECO:0000256" key="5">
    <source>
        <dbReference type="SAM" id="MobiDB-lite"/>
    </source>
</evidence>
<dbReference type="CDD" id="cd05466">
    <property type="entry name" value="PBP2_LTTR_substrate"/>
    <property type="match status" value="1"/>
</dbReference>
<keyword evidence="4" id="KW-0804">Transcription</keyword>
<feature type="compositionally biased region" description="Low complexity" evidence="5">
    <location>
        <begin position="226"/>
        <end position="247"/>
    </location>
</feature>
<keyword evidence="2" id="KW-0805">Transcription regulation</keyword>
<dbReference type="EMBL" id="JAATVY010000051">
    <property type="protein sequence ID" value="NJC74228.1"/>
    <property type="molecule type" value="Genomic_DNA"/>
</dbReference>
<dbReference type="PANTHER" id="PTHR30346">
    <property type="entry name" value="TRANSCRIPTIONAL DUAL REGULATOR HCAR-RELATED"/>
    <property type="match status" value="1"/>
</dbReference>
<proteinExistence type="inferred from homology"/>
<evidence type="ECO:0000256" key="2">
    <source>
        <dbReference type="ARBA" id="ARBA00023015"/>
    </source>
</evidence>
<evidence type="ECO:0000313" key="8">
    <source>
        <dbReference type="Proteomes" id="UP000722989"/>
    </source>
</evidence>
<sequence length="257" mass="27446">MPVPEDRRPATFRLLIVPGVTVDKWGRRWSERLPGVDLQLVPAEAARAAATLLTAGADAGLVRLPVDQDTFHAIPLYTEVTVVVVPRDHLLAAADEVTVADLADETLLRPLDDVLDWTGASVAPATVATDRPATTATAVELVAAGVGVLVVPQSLARAHHRRDVTYRVVTDAPTSSVALVWARDRYTDLIEEMIGIVRGRTANSTRGRAQAPAASPEPSVRTPTEGGAARRTPASGRAGARRGGPNPRTSPPRRRRR</sequence>
<evidence type="ECO:0000256" key="1">
    <source>
        <dbReference type="ARBA" id="ARBA00009437"/>
    </source>
</evidence>
<evidence type="ECO:0000256" key="4">
    <source>
        <dbReference type="ARBA" id="ARBA00023163"/>
    </source>
</evidence>
<feature type="domain" description="LysR substrate-binding" evidence="6">
    <location>
        <begin position="27"/>
        <end position="197"/>
    </location>
</feature>
<keyword evidence="3" id="KW-0238">DNA-binding</keyword>
<accession>A0ABX0Y9Z8</accession>
<feature type="region of interest" description="Disordered" evidence="5">
    <location>
        <begin position="201"/>
        <end position="257"/>
    </location>
</feature>
<dbReference type="Pfam" id="PF03466">
    <property type="entry name" value="LysR_substrate"/>
    <property type="match status" value="1"/>
</dbReference>
<evidence type="ECO:0000259" key="6">
    <source>
        <dbReference type="Pfam" id="PF03466"/>
    </source>
</evidence>
<organism evidence="7 8">
    <name type="scientific">Planosporangium thailandense</name>
    <dbReference type="NCBI Taxonomy" id="765197"/>
    <lineage>
        <taxon>Bacteria</taxon>
        <taxon>Bacillati</taxon>
        <taxon>Actinomycetota</taxon>
        <taxon>Actinomycetes</taxon>
        <taxon>Micromonosporales</taxon>
        <taxon>Micromonosporaceae</taxon>
        <taxon>Planosporangium</taxon>
    </lineage>
</organism>
<dbReference type="Gene3D" id="3.40.190.10">
    <property type="entry name" value="Periplasmic binding protein-like II"/>
    <property type="match status" value="2"/>
</dbReference>
<dbReference type="PANTHER" id="PTHR30346:SF0">
    <property type="entry name" value="HCA OPERON TRANSCRIPTIONAL ACTIVATOR HCAR"/>
    <property type="match status" value="1"/>
</dbReference>
<evidence type="ECO:0000313" key="7">
    <source>
        <dbReference type="EMBL" id="NJC74228.1"/>
    </source>
</evidence>
<dbReference type="RefSeq" id="WP_167929130.1">
    <property type="nucleotide sequence ID" value="NZ_JAATVY010000051.1"/>
</dbReference>
<dbReference type="Proteomes" id="UP000722989">
    <property type="component" value="Unassembled WGS sequence"/>
</dbReference>
<comment type="caution">
    <text evidence="7">The sequence shown here is derived from an EMBL/GenBank/DDBJ whole genome shotgun (WGS) entry which is preliminary data.</text>
</comment>
<name>A0ABX0Y9Z8_9ACTN</name>
<evidence type="ECO:0000256" key="3">
    <source>
        <dbReference type="ARBA" id="ARBA00023125"/>
    </source>
</evidence>
<comment type="similarity">
    <text evidence="1">Belongs to the LysR transcriptional regulatory family.</text>
</comment>
<protein>
    <submittedName>
        <fullName evidence="7">LysR family transcriptional regulator substrate-binding protein</fullName>
    </submittedName>
</protein>
<reference evidence="7 8" key="1">
    <citation type="submission" date="2020-03" db="EMBL/GenBank/DDBJ databases">
        <title>WGS of the type strain of Planosporangium spp.</title>
        <authorList>
            <person name="Thawai C."/>
        </authorList>
    </citation>
    <scope>NUCLEOTIDE SEQUENCE [LARGE SCALE GENOMIC DNA]</scope>
    <source>
        <strain evidence="7 8">TBRC 5610</strain>
    </source>
</reference>
<dbReference type="SUPFAM" id="SSF53850">
    <property type="entry name" value="Periplasmic binding protein-like II"/>
    <property type="match status" value="1"/>
</dbReference>
<keyword evidence="8" id="KW-1185">Reference proteome</keyword>
<gene>
    <name evidence="7" type="ORF">HC031_31615</name>
</gene>